<dbReference type="Pfam" id="PF00156">
    <property type="entry name" value="Pribosyltran"/>
    <property type="match status" value="1"/>
</dbReference>
<gene>
    <name evidence="4" type="ORF">K0O23_05690</name>
</gene>
<dbReference type="CDD" id="cd06223">
    <property type="entry name" value="PRTases_typeI"/>
    <property type="match status" value="1"/>
</dbReference>
<evidence type="ECO:0000256" key="1">
    <source>
        <dbReference type="ARBA" id="ARBA00022676"/>
    </source>
</evidence>
<evidence type="ECO:0000256" key="2">
    <source>
        <dbReference type="ARBA" id="ARBA00022679"/>
    </source>
</evidence>
<dbReference type="Gene3D" id="3.30.1310.20">
    <property type="entry name" value="PRTase-like"/>
    <property type="match status" value="1"/>
</dbReference>
<sequence length="208" mass="23280">MDMIKNRESAAQLLAERLQKYKGEHGVVLAIPRGGVPVAAPIAKSLEMPLEVTLTKKIGHPSNPEFAIGSVSLKSVAVDKRAEVPDEYIESEVQRIRESLKQKYDLFMGKRQHILLKDKVVIIVDDGIATGKTLEATIELVKTEQPRKIVIAVPVAPFEAIDRFRGMVDEVICLLIPPFFQAVGQFYEEFTQTSDQEVIQLLQEQDEV</sequence>
<reference evidence="4 5" key="1">
    <citation type="journal article" date="2016" name="Int. J. Syst. Evol. Microbiol.">
        <title>Pontibacter aydingkolensis sp. nov., isolated from soil of a salt lake.</title>
        <authorList>
            <person name="Osman G."/>
            <person name="Zhang T."/>
            <person name="Lou K."/>
            <person name="Gao Y."/>
            <person name="Chang W."/>
            <person name="Lin Q."/>
            <person name="Yang H.M."/>
            <person name="Huo X.D."/>
            <person name="Wang N."/>
        </authorList>
    </citation>
    <scope>NUCLEOTIDE SEQUENCE [LARGE SCALE GENOMIC DNA]</scope>
    <source>
        <strain evidence="4 5">KACC 19255</strain>
    </source>
</reference>
<dbReference type="Gene3D" id="3.40.50.2020">
    <property type="match status" value="1"/>
</dbReference>
<dbReference type="RefSeq" id="WP_219876424.1">
    <property type="nucleotide sequence ID" value="NZ_JAHYXK010000003.1"/>
</dbReference>
<evidence type="ECO:0000313" key="5">
    <source>
        <dbReference type="Proteomes" id="UP000813018"/>
    </source>
</evidence>
<keyword evidence="1 4" id="KW-0328">Glycosyltransferase</keyword>
<protein>
    <submittedName>
        <fullName evidence="4">Phosphoribosyltransferase</fullName>
    </submittedName>
</protein>
<proteinExistence type="predicted"/>
<dbReference type="GO" id="GO:0016757">
    <property type="term" value="F:glycosyltransferase activity"/>
    <property type="evidence" value="ECO:0007669"/>
    <property type="project" value="UniProtKB-KW"/>
</dbReference>
<evidence type="ECO:0000313" key="4">
    <source>
        <dbReference type="EMBL" id="MBW7466551.1"/>
    </source>
</evidence>
<dbReference type="PANTHER" id="PTHR43363">
    <property type="entry name" value="HYPOXANTHINE PHOSPHORIBOSYLTRANSFERASE"/>
    <property type="match status" value="1"/>
</dbReference>
<dbReference type="PANTHER" id="PTHR43363:SF1">
    <property type="entry name" value="HYPOXANTHINE-GUANINE PHOSPHORIBOSYLTRANSFERASE"/>
    <property type="match status" value="1"/>
</dbReference>
<accession>A0ABS7CRT0</accession>
<organism evidence="4 5">
    <name type="scientific">Pontibacter aydingkolensis</name>
    <dbReference type="NCBI Taxonomy" id="1911536"/>
    <lineage>
        <taxon>Bacteria</taxon>
        <taxon>Pseudomonadati</taxon>
        <taxon>Bacteroidota</taxon>
        <taxon>Cytophagia</taxon>
        <taxon>Cytophagales</taxon>
        <taxon>Hymenobacteraceae</taxon>
        <taxon>Pontibacter</taxon>
    </lineage>
</organism>
<evidence type="ECO:0000259" key="3">
    <source>
        <dbReference type="Pfam" id="PF00156"/>
    </source>
</evidence>
<feature type="domain" description="Phosphoribosyltransferase" evidence="3">
    <location>
        <begin position="10"/>
        <end position="166"/>
    </location>
</feature>
<dbReference type="EMBL" id="JAHYXK010000003">
    <property type="protein sequence ID" value="MBW7466551.1"/>
    <property type="molecule type" value="Genomic_DNA"/>
</dbReference>
<comment type="caution">
    <text evidence="4">The sequence shown here is derived from an EMBL/GenBank/DDBJ whole genome shotgun (WGS) entry which is preliminary data.</text>
</comment>
<keyword evidence="2" id="KW-0808">Transferase</keyword>
<dbReference type="InterPro" id="IPR000836">
    <property type="entry name" value="PRTase_dom"/>
</dbReference>
<dbReference type="Proteomes" id="UP000813018">
    <property type="component" value="Unassembled WGS sequence"/>
</dbReference>
<keyword evidence="5" id="KW-1185">Reference proteome</keyword>
<dbReference type="SUPFAM" id="SSF53271">
    <property type="entry name" value="PRTase-like"/>
    <property type="match status" value="1"/>
</dbReference>
<name>A0ABS7CRT0_9BACT</name>
<dbReference type="InterPro" id="IPR029057">
    <property type="entry name" value="PRTase-like"/>
</dbReference>